<name>A0A0N0MFY4_9PROT</name>
<dbReference type="AlphaFoldDB" id="A0A0N0MFY4"/>
<reference evidence="1 2" key="1">
    <citation type="submission" date="2015-07" db="EMBL/GenBank/DDBJ databases">
        <title>Draft Genome Sequence of Komagataeibacter intermedius Strain AF2, Isolated from Kombucha Tea.</title>
        <authorList>
            <person name="Santos R.A."/>
            <person name="Berretta A.A."/>
            <person name="Barud H.S."/>
            <person name="Ribeiro S.J."/>
            <person name="Gonzalez-Garcia L.N."/>
            <person name="Zucchi T.D."/>
            <person name="Goldman G.H."/>
            <person name="Riano-Pachon D.M."/>
        </authorList>
    </citation>
    <scope>NUCLEOTIDE SEQUENCE [LARGE SCALE GENOMIC DNA]</scope>
    <source>
        <strain evidence="1 2">AF2</strain>
    </source>
</reference>
<protein>
    <submittedName>
        <fullName evidence="1">Uncharacterized protein</fullName>
    </submittedName>
</protein>
<accession>A0A0N0MFY4</accession>
<dbReference type="EMBL" id="JUFX02000064">
    <property type="protein sequence ID" value="KPH88126.1"/>
    <property type="molecule type" value="Genomic_DNA"/>
</dbReference>
<evidence type="ECO:0000313" key="2">
    <source>
        <dbReference type="Proteomes" id="UP000031553"/>
    </source>
</evidence>
<sequence>MVVRFHDMADQDTPVAAIRRVLLAGQNGFEHVDSSATQERLVQRHLAILEQSGGGHEPA</sequence>
<evidence type="ECO:0000313" key="1">
    <source>
        <dbReference type="EMBL" id="KPH88126.1"/>
    </source>
</evidence>
<dbReference type="Proteomes" id="UP000031553">
    <property type="component" value="Unassembled WGS sequence"/>
</dbReference>
<comment type="caution">
    <text evidence="1">The sequence shown here is derived from an EMBL/GenBank/DDBJ whole genome shotgun (WGS) entry which is preliminary data.</text>
</comment>
<organism evidence="1 2">
    <name type="scientific">Komagataeibacter intermedius AF2</name>
    <dbReference type="NCBI Taxonomy" id="1458464"/>
    <lineage>
        <taxon>Bacteria</taxon>
        <taxon>Pseudomonadati</taxon>
        <taxon>Pseudomonadota</taxon>
        <taxon>Alphaproteobacteria</taxon>
        <taxon>Acetobacterales</taxon>
        <taxon>Acetobacteraceae</taxon>
        <taxon>Komagataeibacter</taxon>
    </lineage>
</organism>
<gene>
    <name evidence="1" type="ORF">GLUCOINTEAF2_0203949</name>
</gene>
<proteinExistence type="predicted"/>